<organism evidence="2 3">
    <name type="scientific">Polyplax serrata</name>
    <name type="common">Common mouse louse</name>
    <dbReference type="NCBI Taxonomy" id="468196"/>
    <lineage>
        <taxon>Eukaryota</taxon>
        <taxon>Metazoa</taxon>
        <taxon>Ecdysozoa</taxon>
        <taxon>Arthropoda</taxon>
        <taxon>Hexapoda</taxon>
        <taxon>Insecta</taxon>
        <taxon>Pterygota</taxon>
        <taxon>Neoptera</taxon>
        <taxon>Paraneoptera</taxon>
        <taxon>Psocodea</taxon>
        <taxon>Troctomorpha</taxon>
        <taxon>Phthiraptera</taxon>
        <taxon>Anoplura</taxon>
        <taxon>Polyplacidae</taxon>
        <taxon>Polyplax</taxon>
    </lineage>
</organism>
<proteinExistence type="predicted"/>
<reference evidence="2 3" key="1">
    <citation type="submission" date="2023-10" db="EMBL/GenBank/DDBJ databases">
        <title>Genomes of two closely related lineages of the louse Polyplax serrata with different host specificities.</title>
        <authorList>
            <person name="Martinu J."/>
            <person name="Tarabai H."/>
            <person name="Stefka J."/>
            <person name="Hypsa V."/>
        </authorList>
    </citation>
    <scope>NUCLEOTIDE SEQUENCE [LARGE SCALE GENOMIC DNA]</scope>
    <source>
        <strain evidence="2">HR10_N</strain>
    </source>
</reference>
<gene>
    <name evidence="2" type="ORF">RUM43_008654</name>
</gene>
<evidence type="ECO:0000256" key="1">
    <source>
        <dbReference type="SAM" id="MobiDB-lite"/>
    </source>
</evidence>
<evidence type="ECO:0000313" key="3">
    <source>
        <dbReference type="Proteomes" id="UP001372834"/>
    </source>
</evidence>
<protein>
    <submittedName>
        <fullName evidence="2">Uncharacterized protein</fullName>
    </submittedName>
</protein>
<comment type="caution">
    <text evidence="2">The sequence shown here is derived from an EMBL/GenBank/DDBJ whole genome shotgun (WGS) entry which is preliminary data.</text>
</comment>
<accession>A0AAN8NNR1</accession>
<dbReference type="AlphaFoldDB" id="A0AAN8NNR1"/>
<name>A0AAN8NNR1_POLSC</name>
<dbReference type="Proteomes" id="UP001372834">
    <property type="component" value="Unassembled WGS sequence"/>
</dbReference>
<evidence type="ECO:0000313" key="2">
    <source>
        <dbReference type="EMBL" id="KAK6622811.1"/>
    </source>
</evidence>
<feature type="region of interest" description="Disordered" evidence="1">
    <location>
        <begin position="9"/>
        <end position="37"/>
    </location>
</feature>
<sequence length="85" mass="9374">MIYLDGCERPASIRQEKVKTAPPGPPPKLTWAGGPDQGISRGLNVTQEFGFSTACRASTRKKKSAIFENFLSALIRDENHPRDES</sequence>
<dbReference type="EMBL" id="JAWJWE010000038">
    <property type="protein sequence ID" value="KAK6622811.1"/>
    <property type="molecule type" value="Genomic_DNA"/>
</dbReference>